<dbReference type="PANTHER" id="PTHR13802">
    <property type="entry name" value="MUCIN 4-RELATED"/>
    <property type="match status" value="1"/>
</dbReference>
<feature type="chain" id="PRO_5036904660" evidence="9">
    <location>
        <begin position="28"/>
        <end position="1305"/>
    </location>
</feature>
<feature type="domain" description="VWFD" evidence="13">
    <location>
        <begin position="677"/>
        <end position="884"/>
    </location>
</feature>
<dbReference type="PROSITE" id="PS50923">
    <property type="entry name" value="SUSHI"/>
    <property type="match status" value="1"/>
</dbReference>
<dbReference type="InterPro" id="IPR005533">
    <property type="entry name" value="AMOP_dom"/>
</dbReference>
<feature type="signal peptide" evidence="9">
    <location>
        <begin position="1"/>
        <end position="27"/>
    </location>
</feature>
<dbReference type="InterPro" id="IPR051495">
    <property type="entry name" value="Epithelial_Barrier/Signaling"/>
</dbReference>
<evidence type="ECO:0000256" key="8">
    <source>
        <dbReference type="SAM" id="Phobius"/>
    </source>
</evidence>
<evidence type="ECO:0000256" key="4">
    <source>
        <dbReference type="ARBA" id="ARBA00023136"/>
    </source>
</evidence>
<dbReference type="Pfam" id="PF06119">
    <property type="entry name" value="NIDO"/>
    <property type="match status" value="1"/>
</dbReference>
<dbReference type="SUPFAM" id="SSF57535">
    <property type="entry name" value="Complement control module/SCR domain"/>
    <property type="match status" value="1"/>
</dbReference>
<evidence type="ECO:0000256" key="2">
    <source>
        <dbReference type="ARBA" id="ARBA00022692"/>
    </source>
</evidence>
<feature type="transmembrane region" description="Helical" evidence="8">
    <location>
        <begin position="1095"/>
        <end position="1119"/>
    </location>
</feature>
<dbReference type="CDD" id="cd00033">
    <property type="entry name" value="CCP"/>
    <property type="match status" value="1"/>
</dbReference>
<feature type="domain" description="AMOP" evidence="10">
    <location>
        <begin position="509"/>
        <end position="665"/>
    </location>
</feature>
<dbReference type="PROSITE" id="PS51233">
    <property type="entry name" value="VWFD"/>
    <property type="match status" value="1"/>
</dbReference>
<evidence type="ECO:0000256" key="9">
    <source>
        <dbReference type="SAM" id="SignalP"/>
    </source>
</evidence>
<dbReference type="SMART" id="SM00539">
    <property type="entry name" value="NIDO"/>
    <property type="match status" value="1"/>
</dbReference>
<dbReference type="PANTHER" id="PTHR13802:SF52">
    <property type="entry name" value="MUCIN-4"/>
    <property type="match status" value="1"/>
</dbReference>
<proteinExistence type="predicted"/>
<feature type="domain" description="Sushi" evidence="11">
    <location>
        <begin position="967"/>
        <end position="1033"/>
    </location>
</feature>
<dbReference type="OrthoDB" id="6236007at2759"/>
<comment type="subcellular location">
    <subcellularLocation>
        <location evidence="1">Membrane</location>
    </subcellularLocation>
</comment>
<dbReference type="Pfam" id="PF00094">
    <property type="entry name" value="VWD"/>
    <property type="match status" value="1"/>
</dbReference>
<dbReference type="OMA" id="ENWGMEQ"/>
<evidence type="ECO:0000313" key="14">
    <source>
        <dbReference type="EnsemblMetazoa" id="XP_038065806.1"/>
    </source>
</evidence>
<evidence type="ECO:0000259" key="12">
    <source>
        <dbReference type="PROSITE" id="PS51220"/>
    </source>
</evidence>
<evidence type="ECO:0000256" key="5">
    <source>
        <dbReference type="ARBA" id="ARBA00023157"/>
    </source>
</evidence>
<evidence type="ECO:0000259" key="13">
    <source>
        <dbReference type="PROSITE" id="PS51233"/>
    </source>
</evidence>
<dbReference type="Pfam" id="PF03782">
    <property type="entry name" value="AMOP"/>
    <property type="match status" value="1"/>
</dbReference>
<dbReference type="InterPro" id="IPR035976">
    <property type="entry name" value="Sushi/SCR/CCP_sf"/>
</dbReference>
<accession>A0A914AQX9</accession>
<dbReference type="PROSITE" id="PS51220">
    <property type="entry name" value="NIDO"/>
    <property type="match status" value="1"/>
</dbReference>
<keyword evidence="2 8" id="KW-0812">Transmembrane</keyword>
<sequence length="1305" mass="141740">MDYCKMSVRWIYAVLAWLLIATREGAAYMSGFDPVTDLSSSALEATDEVSLEVPLTEPFPFYNRKYDSIFVNDDGILTLGAPLPASLPGPVALPMGDVDFSGDANLDREKAVVIAPLWSEVNTADSSSAGTVYYRVGLTRNSQAVQNAETMVKSCYINQEGFTATAGAVFTWDKVSDVPDGNVQPNSFQAILVYDSLRSFVIFYYSELNYLSSTVTGGTQVGFNAGDVWGGFSYPYPNNDFQKLVDNTNCEAANENGAYVFRVDTEIMTSPGCSVNQGFYASQVWPTSGPMMGGNRISLAPTCGLGVTTANCVFKQGDTVLQVATEQQIVGTVLVCIPSPFFVTGDVSILVYRIGDDTDVPDDAVYTHKYTVEHPDDSTVTVDRASSTSSSWTTAGSPLTITWLQSLFNKPSTLPTTANPGAENLRISVMQYDEAVANQEPTWKDVYDLGTNIPNTGRFSFTPGPLENITQDNPWGVIRVQRMDGYPVALYSDAHMLGYLLDQDYQDDPTQWADAECKRWDVEEDKSNDNDDLPSYLANVPPCPCTLEQALIDTSHFMRQRGGCAINADYQSCTRQGDSRRTCFMSVGSASGAECCYDVDNSNLVFSLDDRTGGSSDKAAMLGVPPYGLPGRTPYFSHWTVDVMPYQVCCRWGDDDACRLYLENRRPKGCADYGERQSGFIFGDPHFITFDQRRYTFNGIGEYRMMEVSGPEFKLFGRTTVATDNLKEDAPVASFLNAVVMQETGSDIVHVELGNLRSLNLYVHQGNAFTQPDLFLNTDIEYDPLYLKGVTVFVNSQFSRILVAFQTSKILVDVAAWTQGISAEVIALKTDFPASAIVTGLLGDMDNDPDNDIRQVNNAVYTGDDPQQIFDVVKEWVTTSASEPSFHYDGKTKHKNYQNTTFVPVLVTPDSSTLDPAIAPLLETTCKGLEECIYDMSVTQTVVAGQNCYTENLEYEERRDQVLAKIETCAYIPSPAKGKVEYSNPSEKYAVGTSITFSCVDTKSILIGPSTRTCETSESGPTWSDATMPECSETNCNTDEVGGADVISTSYVDGNLQVVFGCPGTSVRYTLTCIGGSWEGARIDCLDDGSRGRTIGISIGLVLAVLVCLGAILCGIMCYKRKPRGWSPWSRQSYDVVAMTENLGIEKAEVGETTIADPEAAHRSKSASGAPADGPEAPMPDVVARGAGDAGTDDNPAGIWQGPDVNSTQGYDEPDDLANDSADDKPTMSDGQKVPAEGASAKPTPPTKPSRKDRPASRIGAGNTQQGMSKGARPGQEEGDMPSWSDGGDIADLGDDKPPVRELFI</sequence>
<evidence type="ECO:0000256" key="6">
    <source>
        <dbReference type="PROSITE-ProRule" id="PRU00302"/>
    </source>
</evidence>
<keyword evidence="5" id="KW-1015">Disulfide bond</keyword>
<comment type="caution">
    <text evidence="6">Lacks conserved residue(s) required for the propagation of feature annotation.</text>
</comment>
<feature type="region of interest" description="Disordered" evidence="7">
    <location>
        <begin position="1149"/>
        <end position="1305"/>
    </location>
</feature>
<keyword evidence="4 8" id="KW-0472">Membrane</keyword>
<evidence type="ECO:0000259" key="10">
    <source>
        <dbReference type="PROSITE" id="PS50856"/>
    </source>
</evidence>
<name>A0A914AQX9_PATMI</name>
<feature type="compositionally biased region" description="Basic and acidic residues" evidence="7">
    <location>
        <begin position="1294"/>
        <end position="1305"/>
    </location>
</feature>
<dbReference type="InterPro" id="IPR001846">
    <property type="entry name" value="VWF_type-D"/>
</dbReference>
<dbReference type="RefSeq" id="XP_038065806.1">
    <property type="nucleotide sequence ID" value="XM_038209878.1"/>
</dbReference>
<dbReference type="GeneID" id="119735924"/>
<dbReference type="GO" id="GO:0007160">
    <property type="term" value="P:cell-matrix adhesion"/>
    <property type="evidence" value="ECO:0007669"/>
    <property type="project" value="InterPro"/>
</dbReference>
<dbReference type="GO" id="GO:0016020">
    <property type="term" value="C:membrane"/>
    <property type="evidence" value="ECO:0007669"/>
    <property type="project" value="UniProtKB-SubCell"/>
</dbReference>
<dbReference type="SMART" id="SM00723">
    <property type="entry name" value="AMOP"/>
    <property type="match status" value="1"/>
</dbReference>
<organism evidence="14 15">
    <name type="scientific">Patiria miniata</name>
    <name type="common">Bat star</name>
    <name type="synonym">Asterina miniata</name>
    <dbReference type="NCBI Taxonomy" id="46514"/>
    <lineage>
        <taxon>Eukaryota</taxon>
        <taxon>Metazoa</taxon>
        <taxon>Echinodermata</taxon>
        <taxon>Eleutherozoa</taxon>
        <taxon>Asterozoa</taxon>
        <taxon>Asteroidea</taxon>
        <taxon>Valvatacea</taxon>
        <taxon>Valvatida</taxon>
        <taxon>Asterinidae</taxon>
        <taxon>Patiria</taxon>
    </lineage>
</organism>
<dbReference type="Proteomes" id="UP000887568">
    <property type="component" value="Unplaced"/>
</dbReference>
<dbReference type="InterPro" id="IPR003886">
    <property type="entry name" value="NIDO_dom"/>
</dbReference>
<keyword evidence="3 8" id="KW-1133">Transmembrane helix</keyword>
<protein>
    <submittedName>
        <fullName evidence="14">Uncharacterized protein</fullName>
    </submittedName>
</protein>
<dbReference type="PROSITE" id="PS50856">
    <property type="entry name" value="AMOP"/>
    <property type="match status" value="1"/>
</dbReference>
<evidence type="ECO:0000256" key="3">
    <source>
        <dbReference type="ARBA" id="ARBA00022989"/>
    </source>
</evidence>
<keyword evidence="9" id="KW-0732">Signal</keyword>
<evidence type="ECO:0000256" key="7">
    <source>
        <dbReference type="SAM" id="MobiDB-lite"/>
    </source>
</evidence>
<reference evidence="14" key="1">
    <citation type="submission" date="2022-11" db="UniProtKB">
        <authorList>
            <consortium name="EnsemblMetazoa"/>
        </authorList>
    </citation>
    <scope>IDENTIFICATION</scope>
</reference>
<evidence type="ECO:0000259" key="11">
    <source>
        <dbReference type="PROSITE" id="PS50923"/>
    </source>
</evidence>
<dbReference type="Gene3D" id="2.10.70.10">
    <property type="entry name" value="Complement Module, domain 1"/>
    <property type="match status" value="1"/>
</dbReference>
<evidence type="ECO:0000256" key="1">
    <source>
        <dbReference type="ARBA" id="ARBA00004370"/>
    </source>
</evidence>
<feature type="domain" description="NIDO" evidence="12">
    <location>
        <begin position="116"/>
        <end position="266"/>
    </location>
</feature>
<keyword evidence="15" id="KW-1185">Reference proteome</keyword>
<dbReference type="SMART" id="SM00032">
    <property type="entry name" value="CCP"/>
    <property type="match status" value="1"/>
</dbReference>
<dbReference type="EnsemblMetazoa" id="XM_038209878.1">
    <property type="protein sequence ID" value="XP_038065806.1"/>
    <property type="gene ID" value="LOC119735924"/>
</dbReference>
<evidence type="ECO:0000313" key="15">
    <source>
        <dbReference type="Proteomes" id="UP000887568"/>
    </source>
</evidence>
<keyword evidence="6" id="KW-0768">Sushi</keyword>
<dbReference type="InterPro" id="IPR000436">
    <property type="entry name" value="Sushi_SCR_CCP_dom"/>
</dbReference>